<dbReference type="AlphaFoldDB" id="A0A411EAD5"/>
<dbReference type="Pfam" id="PF02537">
    <property type="entry name" value="CRCB"/>
    <property type="match status" value="1"/>
</dbReference>
<evidence type="ECO:0000313" key="13">
    <source>
        <dbReference type="Proteomes" id="UP000290889"/>
    </source>
</evidence>
<proteinExistence type="inferred from homology"/>
<comment type="catalytic activity">
    <reaction evidence="10">
        <text>fluoride(in) = fluoride(out)</text>
        <dbReference type="Rhea" id="RHEA:76159"/>
        <dbReference type="ChEBI" id="CHEBI:17051"/>
    </reaction>
    <physiologicalReaction direction="left-to-right" evidence="10">
        <dbReference type="Rhea" id="RHEA:76160"/>
    </physiologicalReaction>
</comment>
<evidence type="ECO:0000256" key="9">
    <source>
        <dbReference type="ARBA" id="ARBA00035120"/>
    </source>
</evidence>
<dbReference type="KEGG" id="mur:EQY75_09245"/>
<keyword evidence="11" id="KW-0813">Transport</keyword>
<dbReference type="HAMAP" id="MF_00454">
    <property type="entry name" value="FluC"/>
    <property type="match status" value="1"/>
</dbReference>
<accession>A0A411EAD5</accession>
<evidence type="ECO:0000256" key="11">
    <source>
        <dbReference type="HAMAP-Rule" id="MF_00454"/>
    </source>
</evidence>
<evidence type="ECO:0000256" key="10">
    <source>
        <dbReference type="ARBA" id="ARBA00035585"/>
    </source>
</evidence>
<dbReference type="OrthoDB" id="9815830at2"/>
<evidence type="ECO:0000256" key="2">
    <source>
        <dbReference type="ARBA" id="ARBA00022475"/>
    </source>
</evidence>
<comment type="activity regulation">
    <text evidence="11">Na(+) is not transported, but it plays an essential structural role and its presence is essential for fluoride channel function.</text>
</comment>
<dbReference type="GO" id="GO:0062054">
    <property type="term" value="F:fluoride channel activity"/>
    <property type="evidence" value="ECO:0007669"/>
    <property type="project" value="UniProtKB-UniRule"/>
</dbReference>
<dbReference type="PANTHER" id="PTHR28259:SF1">
    <property type="entry name" value="FLUORIDE EXPORT PROTEIN 1-RELATED"/>
    <property type="match status" value="1"/>
</dbReference>
<keyword evidence="5 11" id="KW-1133">Transmembrane helix</keyword>
<reference evidence="12 13" key="1">
    <citation type="submission" date="2019-01" db="EMBL/GenBank/DDBJ databases">
        <title>Muriicola soli sp. nov., isolated from soil.</title>
        <authorList>
            <person name="Kang H.J."/>
            <person name="Kim S.B."/>
        </authorList>
    </citation>
    <scope>NUCLEOTIDE SEQUENCE [LARGE SCALE GENOMIC DNA]</scope>
    <source>
        <strain evidence="12 13">MMS17-SY002</strain>
    </source>
</reference>
<dbReference type="GO" id="GO:0046872">
    <property type="term" value="F:metal ion binding"/>
    <property type="evidence" value="ECO:0007669"/>
    <property type="project" value="UniProtKB-KW"/>
</dbReference>
<keyword evidence="11" id="KW-0479">Metal-binding</keyword>
<protein>
    <recommendedName>
        <fullName evidence="11">Fluoride-specific ion channel FluC</fullName>
    </recommendedName>
</protein>
<dbReference type="NCBIfam" id="TIGR00494">
    <property type="entry name" value="crcB"/>
    <property type="match status" value="1"/>
</dbReference>
<keyword evidence="11" id="KW-0915">Sodium</keyword>
<keyword evidence="4 11" id="KW-0812">Transmembrane</keyword>
<dbReference type="EMBL" id="CP035544">
    <property type="protein sequence ID" value="QBA64695.1"/>
    <property type="molecule type" value="Genomic_DNA"/>
</dbReference>
<feature type="binding site" evidence="11">
    <location>
        <position position="74"/>
    </location>
    <ligand>
        <name>Na(+)</name>
        <dbReference type="ChEBI" id="CHEBI:29101"/>
        <note>structural</note>
    </ligand>
</feature>
<evidence type="ECO:0000313" key="12">
    <source>
        <dbReference type="EMBL" id="QBA64695.1"/>
    </source>
</evidence>
<evidence type="ECO:0000256" key="7">
    <source>
        <dbReference type="ARBA" id="ARBA00023136"/>
    </source>
</evidence>
<keyword evidence="2 11" id="KW-1003">Cell membrane</keyword>
<evidence type="ECO:0000256" key="3">
    <source>
        <dbReference type="ARBA" id="ARBA00022519"/>
    </source>
</evidence>
<dbReference type="PANTHER" id="PTHR28259">
    <property type="entry name" value="FLUORIDE EXPORT PROTEIN 1-RELATED"/>
    <property type="match status" value="1"/>
</dbReference>
<keyword evidence="7 11" id="KW-0472">Membrane</keyword>
<comment type="subcellular location">
    <subcellularLocation>
        <location evidence="1 11">Cell membrane</location>
        <topology evidence="1 11">Multi-pass membrane protein</topology>
    </subcellularLocation>
</comment>
<comment type="function">
    <text evidence="11">Fluoride-specific ion channel. Important for reducing fluoride concentration in the cell, thus reducing its toxicity.</text>
</comment>
<comment type="similarity">
    <text evidence="9 11">Belongs to the fluoride channel Fluc/FEX (TC 1.A.43) family.</text>
</comment>
<feature type="transmembrane region" description="Helical" evidence="11">
    <location>
        <begin position="65"/>
        <end position="84"/>
    </location>
</feature>
<evidence type="ECO:0000256" key="4">
    <source>
        <dbReference type="ARBA" id="ARBA00022692"/>
    </source>
</evidence>
<evidence type="ECO:0000256" key="1">
    <source>
        <dbReference type="ARBA" id="ARBA00004651"/>
    </source>
</evidence>
<keyword evidence="6 11" id="KW-0406">Ion transport</keyword>
<gene>
    <name evidence="11 12" type="primary">crcB</name>
    <name evidence="11" type="synonym">fluC</name>
    <name evidence="12" type="ORF">EQY75_09245</name>
</gene>
<dbReference type="InterPro" id="IPR003691">
    <property type="entry name" value="FluC"/>
</dbReference>
<name>A0A411EAD5_9FLAO</name>
<dbReference type="GO" id="GO:0005886">
    <property type="term" value="C:plasma membrane"/>
    <property type="evidence" value="ECO:0007669"/>
    <property type="project" value="UniProtKB-SubCell"/>
</dbReference>
<evidence type="ECO:0000256" key="5">
    <source>
        <dbReference type="ARBA" id="ARBA00022989"/>
    </source>
</evidence>
<dbReference type="RefSeq" id="WP_129605256.1">
    <property type="nucleotide sequence ID" value="NZ_CP035544.1"/>
</dbReference>
<evidence type="ECO:0000256" key="6">
    <source>
        <dbReference type="ARBA" id="ARBA00023065"/>
    </source>
</evidence>
<keyword evidence="3" id="KW-0997">Cell inner membrane</keyword>
<sequence length="124" mass="13530">MKHFLLVFLGGGIGSGLRYLISKFLNPYFSSFYLGTFSVNIIGCLLIGLILGITSKSSSLNSTSLVFLTVGFCGGFTTFSSFALENYDMLREGQLFSFFFYTLSSILVGILAVALGFWLVKLLA</sequence>
<feature type="transmembrane region" description="Helical" evidence="11">
    <location>
        <begin position="32"/>
        <end position="53"/>
    </location>
</feature>
<dbReference type="GO" id="GO:0140114">
    <property type="term" value="P:cellular detoxification of fluoride"/>
    <property type="evidence" value="ECO:0007669"/>
    <property type="project" value="UniProtKB-UniRule"/>
</dbReference>
<dbReference type="Proteomes" id="UP000290889">
    <property type="component" value="Chromosome"/>
</dbReference>
<keyword evidence="8 11" id="KW-0407">Ion channel</keyword>
<evidence type="ECO:0000256" key="8">
    <source>
        <dbReference type="ARBA" id="ARBA00023303"/>
    </source>
</evidence>
<keyword evidence="13" id="KW-1185">Reference proteome</keyword>
<organism evidence="12 13">
    <name type="scientific">Muriicola soli</name>
    <dbReference type="NCBI Taxonomy" id="2507538"/>
    <lineage>
        <taxon>Bacteria</taxon>
        <taxon>Pseudomonadati</taxon>
        <taxon>Bacteroidota</taxon>
        <taxon>Flavobacteriia</taxon>
        <taxon>Flavobacteriales</taxon>
        <taxon>Flavobacteriaceae</taxon>
        <taxon>Muriicola</taxon>
    </lineage>
</organism>
<feature type="transmembrane region" description="Helical" evidence="11">
    <location>
        <begin position="96"/>
        <end position="120"/>
    </location>
</feature>
<feature type="binding site" evidence="11">
    <location>
        <position position="77"/>
    </location>
    <ligand>
        <name>Na(+)</name>
        <dbReference type="ChEBI" id="CHEBI:29101"/>
        <note>structural</note>
    </ligand>
</feature>